<dbReference type="NCBIfam" id="NF006333">
    <property type="entry name" value="PRK08563.1"/>
    <property type="match status" value="1"/>
</dbReference>
<dbReference type="Gene3D" id="2.40.50.140">
    <property type="entry name" value="Nucleic acid-binding proteins"/>
    <property type="match status" value="1"/>
</dbReference>
<dbReference type="GO" id="GO:0003899">
    <property type="term" value="F:DNA-directed RNA polymerase activity"/>
    <property type="evidence" value="ECO:0007669"/>
    <property type="project" value="UniProtKB-UniRule"/>
</dbReference>
<comment type="function">
    <text evidence="4">DNA-dependent RNA polymerase (RNAP) catalyzes the transcription of DNA into RNA using the four ribonucleoside triphosphates as substrates.</text>
</comment>
<dbReference type="SUPFAM" id="SSF88798">
    <property type="entry name" value="N-terminal, heterodimerisation domain of RBP7 (RpoE)"/>
    <property type="match status" value="1"/>
</dbReference>
<dbReference type="EC" id="2.7.7.6" evidence="4"/>
<dbReference type="eggNOG" id="arCOG00675">
    <property type="taxonomic scope" value="Archaea"/>
</dbReference>
<dbReference type="Pfam" id="PF03876">
    <property type="entry name" value="SHS2_Rpb7-N"/>
    <property type="match status" value="1"/>
</dbReference>
<evidence type="ECO:0000256" key="3">
    <source>
        <dbReference type="ARBA" id="ARBA00023163"/>
    </source>
</evidence>
<keyword evidence="2 4" id="KW-0240">DNA-directed RNA polymerase</keyword>
<dbReference type="PANTHER" id="PTHR12709">
    <property type="entry name" value="DNA-DIRECTED RNA POLYMERASE II, III"/>
    <property type="match status" value="1"/>
</dbReference>
<keyword evidence="4 6" id="KW-0548">Nucleotidyltransferase</keyword>
<dbReference type="PANTHER" id="PTHR12709:SF4">
    <property type="entry name" value="DNA-DIRECTED RNA POLYMERASE II SUBUNIT RPB7"/>
    <property type="match status" value="1"/>
</dbReference>
<comment type="subcellular location">
    <subcellularLocation>
        <location evidence="4">Cytoplasm</location>
    </subcellularLocation>
</comment>
<name>A1RT16_PYRIL</name>
<comment type="domain">
    <text evidence="4">Forms 2 domains with an elongated structure; Rpo4 packs into the hinge region between the 2 domains.</text>
</comment>
<dbReference type="GO" id="GO:0005737">
    <property type="term" value="C:cytoplasm"/>
    <property type="evidence" value="ECO:0007669"/>
    <property type="project" value="UniProtKB-SubCell"/>
</dbReference>
<dbReference type="InterPro" id="IPR003029">
    <property type="entry name" value="S1_domain"/>
</dbReference>
<evidence type="ECO:0000313" key="7">
    <source>
        <dbReference type="Proteomes" id="UP000002595"/>
    </source>
</evidence>
<dbReference type="CDD" id="cd04460">
    <property type="entry name" value="S1_RpoE"/>
    <property type="match status" value="1"/>
</dbReference>
<evidence type="ECO:0000259" key="5">
    <source>
        <dbReference type="PROSITE" id="PS50126"/>
    </source>
</evidence>
<dbReference type="Proteomes" id="UP000002595">
    <property type="component" value="Chromosome"/>
</dbReference>
<evidence type="ECO:0000256" key="1">
    <source>
        <dbReference type="ARBA" id="ARBA00009307"/>
    </source>
</evidence>
<dbReference type="InterPro" id="IPR012340">
    <property type="entry name" value="NA-bd_OB-fold"/>
</dbReference>
<comment type="catalytic activity">
    <reaction evidence="4">
        <text>RNA(n) + a ribonucleoside 5'-triphosphate = RNA(n+1) + diphosphate</text>
        <dbReference type="Rhea" id="RHEA:21248"/>
        <dbReference type="Rhea" id="RHEA-COMP:14527"/>
        <dbReference type="Rhea" id="RHEA-COMP:17342"/>
        <dbReference type="ChEBI" id="CHEBI:33019"/>
        <dbReference type="ChEBI" id="CHEBI:61557"/>
        <dbReference type="ChEBI" id="CHEBI:140395"/>
        <dbReference type="EC" id="2.7.7.6"/>
    </reaction>
</comment>
<dbReference type="SUPFAM" id="SSF50249">
    <property type="entry name" value="Nucleic acid-binding proteins"/>
    <property type="match status" value="1"/>
</dbReference>
<dbReference type="InterPro" id="IPR046399">
    <property type="entry name" value="RNApol_Rpo7"/>
</dbReference>
<dbReference type="AlphaFoldDB" id="A1RT16"/>
<dbReference type="Gene3D" id="3.30.1490.120">
    <property type="entry name" value="RNA polymerase Rpb7-like, N-terminal domain"/>
    <property type="match status" value="1"/>
</dbReference>
<dbReference type="InterPro" id="IPR036898">
    <property type="entry name" value="RNA_pol_Rpb7-like_N_sf"/>
</dbReference>
<feature type="domain" description="S1 motif" evidence="5">
    <location>
        <begin position="87"/>
        <end position="175"/>
    </location>
</feature>
<dbReference type="InterPro" id="IPR005576">
    <property type="entry name" value="Rpb7-like_N"/>
</dbReference>
<sequence>MPNIVPFRLVEAEDYVRIPPTEFGKPLEDIALQQLRSKYEGRVLREVGYVVAVLTAKVGREGRIVFGDGGTYHRAVFTMLAYMPLDGEIIEGVVENVREMGMLVRIGPILGFINKIHVMDEPNIFFDASTKSYIGERSKRKISVGDIVRARITGVSFTTPREGTDLLLRVTLTMRMPGLGKMEWIKEKKPAVKKT</sequence>
<dbReference type="HAMAP" id="MF_00865">
    <property type="entry name" value="RNApol_arch_Rpo7"/>
    <property type="match status" value="1"/>
</dbReference>
<evidence type="ECO:0000256" key="2">
    <source>
        <dbReference type="ARBA" id="ARBA00022478"/>
    </source>
</evidence>
<dbReference type="STRING" id="384616.Pisl_0922"/>
<protein>
    <recommendedName>
        <fullName evidence="4">DNA-directed RNA polymerase subunit Rpo7</fullName>
        <ecNumber evidence="4">2.7.7.6</ecNumber>
    </recommendedName>
    <alternativeName>
        <fullName evidence="4">DNA-directed RNA polymerase subunit E</fullName>
    </alternativeName>
</protein>
<dbReference type="NCBIfam" id="TIGR00448">
    <property type="entry name" value="rpoE"/>
    <property type="match status" value="1"/>
</dbReference>
<evidence type="ECO:0000313" key="6">
    <source>
        <dbReference type="EMBL" id="ABL88098.1"/>
    </source>
</evidence>
<dbReference type="GO" id="GO:0003677">
    <property type="term" value="F:DNA binding"/>
    <property type="evidence" value="ECO:0007669"/>
    <property type="project" value="InterPro"/>
</dbReference>
<dbReference type="InterPro" id="IPR004519">
    <property type="entry name" value="RNAP_E/RPC8"/>
</dbReference>
<dbReference type="Pfam" id="PF00575">
    <property type="entry name" value="S1"/>
    <property type="match status" value="1"/>
</dbReference>
<evidence type="ECO:0000256" key="4">
    <source>
        <dbReference type="HAMAP-Rule" id="MF_00865"/>
    </source>
</evidence>
<dbReference type="HOGENOM" id="CLU_117966_0_0_2"/>
<gene>
    <name evidence="4" type="primary">rpo7</name>
    <name evidence="4" type="synonym">rpoE</name>
    <name evidence="6" type="ordered locus">Pisl_0922</name>
</gene>
<dbReference type="GO" id="GO:0006352">
    <property type="term" value="P:DNA-templated transcription initiation"/>
    <property type="evidence" value="ECO:0007669"/>
    <property type="project" value="InterPro"/>
</dbReference>
<dbReference type="InterPro" id="IPR045113">
    <property type="entry name" value="Rpb7-like"/>
</dbReference>
<accession>A1RT16</accession>
<dbReference type="KEGG" id="pis:Pisl_0922"/>
<keyword evidence="4" id="KW-0963">Cytoplasm</keyword>
<organism evidence="6 7">
    <name type="scientific">Pyrobaculum islandicum (strain DSM 4184 / JCM 9189 / GEO3)</name>
    <dbReference type="NCBI Taxonomy" id="384616"/>
    <lineage>
        <taxon>Archaea</taxon>
        <taxon>Thermoproteota</taxon>
        <taxon>Thermoprotei</taxon>
        <taxon>Thermoproteales</taxon>
        <taxon>Thermoproteaceae</taxon>
        <taxon>Pyrobaculum</taxon>
    </lineage>
</organism>
<dbReference type="GO" id="GO:0000428">
    <property type="term" value="C:DNA-directed RNA polymerase complex"/>
    <property type="evidence" value="ECO:0007669"/>
    <property type="project" value="UniProtKB-KW"/>
</dbReference>
<comment type="subunit">
    <text evidence="4">Part of the RNA polymerase complex. Forms a stalk with Rpo4 that extends from the main structure.</text>
</comment>
<keyword evidence="4 6" id="KW-0808">Transferase</keyword>
<dbReference type="EMBL" id="CP000504">
    <property type="protein sequence ID" value="ABL88098.1"/>
    <property type="molecule type" value="Genomic_DNA"/>
</dbReference>
<keyword evidence="3 4" id="KW-0804">Transcription</keyword>
<keyword evidence="7" id="KW-1185">Reference proteome</keyword>
<reference evidence="6" key="1">
    <citation type="submission" date="2006-12" db="EMBL/GenBank/DDBJ databases">
        <title>Complete sequence of Pyrobaculum islandicum DSM 4184.</title>
        <authorList>
            <person name="Copeland A."/>
            <person name="Lucas S."/>
            <person name="Lapidus A."/>
            <person name="Barry K."/>
            <person name="Detter J.C."/>
            <person name="Glavina del Rio T."/>
            <person name="Dalin E."/>
            <person name="Tice H."/>
            <person name="Pitluck S."/>
            <person name="Meincke L."/>
            <person name="Brettin T."/>
            <person name="Bruce D."/>
            <person name="Han C."/>
            <person name="Tapia R."/>
            <person name="Gilna P."/>
            <person name="Schmutz J."/>
            <person name="Larimer F."/>
            <person name="Land M."/>
            <person name="Hauser L."/>
            <person name="Kyrpides N."/>
            <person name="Mikhailova N."/>
            <person name="Cozen A.E."/>
            <person name="Fitz-Gibbon S.T."/>
            <person name="House C.H."/>
            <person name="Saltikov C."/>
            <person name="Lowe T."/>
            <person name="Richardson P."/>
        </authorList>
    </citation>
    <scope>NUCLEOTIDE SEQUENCE [LARGE SCALE GENOMIC DNA]</scope>
    <source>
        <strain evidence="6">DSM 4184</strain>
    </source>
</reference>
<dbReference type="CDD" id="cd04331">
    <property type="entry name" value="RNAP_E_N"/>
    <property type="match status" value="1"/>
</dbReference>
<dbReference type="SMART" id="SM00316">
    <property type="entry name" value="S1"/>
    <property type="match status" value="1"/>
</dbReference>
<dbReference type="PROSITE" id="PS50126">
    <property type="entry name" value="S1"/>
    <property type="match status" value="1"/>
</dbReference>
<proteinExistence type="inferred from homology"/>
<comment type="similarity">
    <text evidence="1 4">Belongs to the eukaryotic RPB7/RPC8 RNA polymerase subunit family.</text>
</comment>